<dbReference type="InterPro" id="IPR036388">
    <property type="entry name" value="WH-like_DNA-bd_sf"/>
</dbReference>
<dbReference type="InterPro" id="IPR000485">
    <property type="entry name" value="AsnC-type_HTH_dom"/>
</dbReference>
<dbReference type="Pfam" id="PF01037">
    <property type="entry name" value="AsnC_trans_reg"/>
    <property type="match status" value="1"/>
</dbReference>
<evidence type="ECO:0000259" key="4">
    <source>
        <dbReference type="Pfam" id="PF01037"/>
    </source>
</evidence>
<gene>
    <name evidence="6" type="ORF">GCM10022255_047100</name>
</gene>
<dbReference type="InterPro" id="IPR011008">
    <property type="entry name" value="Dimeric_a/b-barrel"/>
</dbReference>
<evidence type="ECO:0000313" key="6">
    <source>
        <dbReference type="EMBL" id="GAA4252058.1"/>
    </source>
</evidence>
<dbReference type="PRINTS" id="PR00033">
    <property type="entry name" value="HTHASNC"/>
</dbReference>
<accession>A0ABP8DC22</accession>
<comment type="caution">
    <text evidence="6">The sequence shown here is derived from an EMBL/GenBank/DDBJ whole genome shotgun (WGS) entry which is preliminary data.</text>
</comment>
<keyword evidence="3" id="KW-0804">Transcription</keyword>
<protein>
    <submittedName>
        <fullName evidence="6">Lrp/AsnC family transcriptional regulator</fullName>
    </submittedName>
</protein>
<dbReference type="Proteomes" id="UP001500620">
    <property type="component" value="Unassembled WGS sequence"/>
</dbReference>
<evidence type="ECO:0000256" key="1">
    <source>
        <dbReference type="ARBA" id="ARBA00023015"/>
    </source>
</evidence>
<sequence length="329" mass="35480">MEDSDTGYGWVVELDTLDLSIVDGLRLDGRVPFSTLAEVLGVSDQTVARRYRRLRAEAGLRVAGLPDGARLGYDRWMIRLQTTPDAAAAIAESLARRPDTTWVTLASGGTEVTCVVQNPGTADRDALLLQKLPRTPRVVSVRAHCLMHQFAGGAEGDTRMTRLSGEQIAALRPPPPGPDAVPALADSDRPLLAALSRDGRLGYPQLAAATGWSESTVRRRLEHLRGIGAIFFDVEVEPSWFGYNARFLLWLSVAPAHLEAVGRAMAEHPEVVFAAATTGATNLVATVICHDMAGLYEYVTHRVGPLPGVDRLESAPALRHVKQVGALLT</sequence>
<reference evidence="7" key="1">
    <citation type="journal article" date="2019" name="Int. J. Syst. Evol. Microbiol.">
        <title>The Global Catalogue of Microorganisms (GCM) 10K type strain sequencing project: providing services to taxonomists for standard genome sequencing and annotation.</title>
        <authorList>
            <consortium name="The Broad Institute Genomics Platform"/>
            <consortium name="The Broad Institute Genome Sequencing Center for Infectious Disease"/>
            <person name="Wu L."/>
            <person name="Ma J."/>
        </authorList>
    </citation>
    <scope>NUCLEOTIDE SEQUENCE [LARGE SCALE GENOMIC DNA]</scope>
    <source>
        <strain evidence="7">JCM 17441</strain>
    </source>
</reference>
<keyword evidence="1" id="KW-0805">Transcription regulation</keyword>
<evidence type="ECO:0000259" key="5">
    <source>
        <dbReference type="Pfam" id="PF13404"/>
    </source>
</evidence>
<dbReference type="PANTHER" id="PTHR30154">
    <property type="entry name" value="LEUCINE-RESPONSIVE REGULATORY PROTEIN"/>
    <property type="match status" value="1"/>
</dbReference>
<dbReference type="EMBL" id="BAABAT010000012">
    <property type="protein sequence ID" value="GAA4252058.1"/>
    <property type="molecule type" value="Genomic_DNA"/>
</dbReference>
<name>A0ABP8DC22_9ACTN</name>
<feature type="domain" description="Transcription regulator AsnC/Lrp ligand binding" evidence="4">
    <location>
        <begin position="250"/>
        <end position="319"/>
    </location>
</feature>
<dbReference type="SUPFAM" id="SSF46785">
    <property type="entry name" value="Winged helix' DNA-binding domain"/>
    <property type="match status" value="2"/>
</dbReference>
<dbReference type="PANTHER" id="PTHR30154:SF34">
    <property type="entry name" value="TRANSCRIPTIONAL REGULATOR AZLB"/>
    <property type="match status" value="1"/>
</dbReference>
<evidence type="ECO:0000256" key="2">
    <source>
        <dbReference type="ARBA" id="ARBA00023125"/>
    </source>
</evidence>
<dbReference type="InterPro" id="IPR019887">
    <property type="entry name" value="Tscrpt_reg_AsnC/Lrp_C"/>
</dbReference>
<keyword evidence="2" id="KW-0238">DNA-binding</keyword>
<dbReference type="InterPro" id="IPR019888">
    <property type="entry name" value="Tscrpt_reg_AsnC-like"/>
</dbReference>
<proteinExistence type="predicted"/>
<feature type="domain" description="HTH asnC-type" evidence="5">
    <location>
        <begin position="187"/>
        <end position="225"/>
    </location>
</feature>
<dbReference type="SMART" id="SM00344">
    <property type="entry name" value="HTH_ASNC"/>
    <property type="match status" value="2"/>
</dbReference>
<dbReference type="Pfam" id="PF13404">
    <property type="entry name" value="HTH_AsnC-type"/>
    <property type="match status" value="2"/>
</dbReference>
<evidence type="ECO:0000313" key="7">
    <source>
        <dbReference type="Proteomes" id="UP001500620"/>
    </source>
</evidence>
<feature type="domain" description="HTH asnC-type" evidence="5">
    <location>
        <begin position="14"/>
        <end position="55"/>
    </location>
</feature>
<keyword evidence="7" id="KW-1185">Reference proteome</keyword>
<dbReference type="InterPro" id="IPR036390">
    <property type="entry name" value="WH_DNA-bd_sf"/>
</dbReference>
<dbReference type="Gene3D" id="1.10.10.10">
    <property type="entry name" value="Winged helix-like DNA-binding domain superfamily/Winged helix DNA-binding domain"/>
    <property type="match status" value="2"/>
</dbReference>
<evidence type="ECO:0000256" key="3">
    <source>
        <dbReference type="ARBA" id="ARBA00023163"/>
    </source>
</evidence>
<dbReference type="SUPFAM" id="SSF54909">
    <property type="entry name" value="Dimeric alpha+beta barrel"/>
    <property type="match status" value="1"/>
</dbReference>
<dbReference type="Gene3D" id="3.30.70.920">
    <property type="match status" value="1"/>
</dbReference>
<organism evidence="6 7">
    <name type="scientific">Dactylosporangium darangshiense</name>
    <dbReference type="NCBI Taxonomy" id="579108"/>
    <lineage>
        <taxon>Bacteria</taxon>
        <taxon>Bacillati</taxon>
        <taxon>Actinomycetota</taxon>
        <taxon>Actinomycetes</taxon>
        <taxon>Micromonosporales</taxon>
        <taxon>Micromonosporaceae</taxon>
        <taxon>Dactylosporangium</taxon>
    </lineage>
</organism>